<name>Q4RQP6_TETNG</name>
<evidence type="ECO:0000313" key="1">
    <source>
        <dbReference type="EMBL" id="CAG09286.1"/>
    </source>
</evidence>
<dbReference type="EMBL" id="CAAE01015004">
    <property type="protein sequence ID" value="CAG09286.1"/>
    <property type="molecule type" value="Genomic_DNA"/>
</dbReference>
<dbReference type="KEGG" id="tng:GSTEN00030517G001"/>
<accession>Q4RQP6</accession>
<gene>
    <name evidence="1" type="ORF">GSTENG00030517001</name>
</gene>
<sequence length="73" mass="8114">MTGRRGSCAFECLCGGTQRLFISWTSPFQVSSQDRRTTVRKNHLVQLSYAAAAQIVDRAGVWETSCRASTFNP</sequence>
<reference evidence="1" key="2">
    <citation type="submission" date="2004-02" db="EMBL/GenBank/DDBJ databases">
        <authorList>
            <consortium name="Genoscope"/>
            <consortium name="Whitehead Institute Centre for Genome Research"/>
        </authorList>
    </citation>
    <scope>NUCLEOTIDE SEQUENCE</scope>
</reference>
<protein>
    <submittedName>
        <fullName evidence="1">(spotted green pufferfish) hypothetical protein</fullName>
    </submittedName>
</protein>
<organism evidence="1">
    <name type="scientific">Tetraodon nigroviridis</name>
    <name type="common">Spotted green pufferfish</name>
    <name type="synonym">Chelonodon nigroviridis</name>
    <dbReference type="NCBI Taxonomy" id="99883"/>
    <lineage>
        <taxon>Eukaryota</taxon>
        <taxon>Metazoa</taxon>
        <taxon>Chordata</taxon>
        <taxon>Craniata</taxon>
        <taxon>Vertebrata</taxon>
        <taxon>Euteleostomi</taxon>
        <taxon>Actinopterygii</taxon>
        <taxon>Neopterygii</taxon>
        <taxon>Teleostei</taxon>
        <taxon>Neoteleostei</taxon>
        <taxon>Acanthomorphata</taxon>
        <taxon>Eupercaria</taxon>
        <taxon>Tetraodontiformes</taxon>
        <taxon>Tetradontoidea</taxon>
        <taxon>Tetraodontidae</taxon>
        <taxon>Tetraodon</taxon>
    </lineage>
</organism>
<proteinExistence type="predicted"/>
<comment type="caution">
    <text evidence="1">The sequence shown here is derived from an EMBL/GenBank/DDBJ whole genome shotgun (WGS) entry which is preliminary data.</text>
</comment>
<reference evidence="1" key="1">
    <citation type="journal article" date="2004" name="Nature">
        <title>Genome duplication in the teleost fish Tetraodon nigroviridis reveals the early vertebrate proto-karyotype.</title>
        <authorList>
            <person name="Jaillon O."/>
            <person name="Aury J.-M."/>
            <person name="Brunet F."/>
            <person name="Petit J.-L."/>
            <person name="Stange-Thomann N."/>
            <person name="Mauceli E."/>
            <person name="Bouneau L."/>
            <person name="Fischer C."/>
            <person name="Ozouf-Costaz C."/>
            <person name="Bernot A."/>
            <person name="Nicaud S."/>
            <person name="Jaffe D."/>
            <person name="Fisher S."/>
            <person name="Lutfalla G."/>
            <person name="Dossat C."/>
            <person name="Segurens B."/>
            <person name="Dasilva C."/>
            <person name="Salanoubat M."/>
            <person name="Levy M."/>
            <person name="Boudet N."/>
            <person name="Castellano S."/>
            <person name="Anthouard V."/>
            <person name="Jubin C."/>
            <person name="Castelli V."/>
            <person name="Katinka M."/>
            <person name="Vacherie B."/>
            <person name="Biemont C."/>
            <person name="Skalli Z."/>
            <person name="Cattolico L."/>
            <person name="Poulain J."/>
            <person name="De Berardinis V."/>
            <person name="Cruaud C."/>
            <person name="Duprat S."/>
            <person name="Brottier P."/>
            <person name="Coutanceau J.-P."/>
            <person name="Gouzy J."/>
            <person name="Parra G."/>
            <person name="Lardier G."/>
            <person name="Chapple C."/>
            <person name="McKernan K.J."/>
            <person name="McEwan P."/>
            <person name="Bosak S."/>
            <person name="Kellis M."/>
            <person name="Volff J.-N."/>
            <person name="Guigo R."/>
            <person name="Zody M.C."/>
            <person name="Mesirov J."/>
            <person name="Lindblad-Toh K."/>
            <person name="Birren B."/>
            <person name="Nusbaum C."/>
            <person name="Kahn D."/>
            <person name="Robinson-Rechavi M."/>
            <person name="Laudet V."/>
            <person name="Schachter V."/>
            <person name="Quetier F."/>
            <person name="Saurin W."/>
            <person name="Scarpelli C."/>
            <person name="Wincker P."/>
            <person name="Lander E.S."/>
            <person name="Weissenbach J."/>
            <person name="Roest Crollius H."/>
        </authorList>
    </citation>
    <scope>NUCLEOTIDE SEQUENCE [LARGE SCALE GENOMIC DNA]</scope>
</reference>
<dbReference type="AlphaFoldDB" id="Q4RQP6"/>